<dbReference type="EnsemblPlants" id="PGSC0003DMT400046048">
    <property type="protein sequence ID" value="PGSC0003DMT400046048"/>
    <property type="gene ID" value="PGSC0003DMG400017867"/>
</dbReference>
<sequence length="149" mass="17169">MCLWLMRIYPQFRDLVLGRVSPSRFKVVHSCKAIFTAVLSGWLVRCAAYFTNRKGRRSCLFKWSKPVLVTDIHNNKQTTLVIQEERKLASLFQELKEQRTQQRTWSRKVCIREKDEKTVVNSDVVGAQLFMTAGSQPIASSQGFVSTLI</sequence>
<reference evidence="2" key="1">
    <citation type="journal article" date="2011" name="Nature">
        <title>Genome sequence and analysis of the tuber crop potato.</title>
        <authorList>
            <consortium name="The Potato Genome Sequencing Consortium"/>
        </authorList>
    </citation>
    <scope>NUCLEOTIDE SEQUENCE [LARGE SCALE GENOMIC DNA]</scope>
    <source>
        <strain evidence="2">cv. DM1-3 516 R44</strain>
    </source>
</reference>
<dbReference type="InParanoid" id="M1BIK9"/>
<dbReference type="AlphaFoldDB" id="M1BIK9"/>
<dbReference type="HOGENOM" id="CLU_1752940_0_0_1"/>
<accession>M1BIK9</accession>
<proteinExistence type="predicted"/>
<evidence type="ECO:0000313" key="1">
    <source>
        <dbReference type="EnsemblPlants" id="PGSC0003DMT400046048"/>
    </source>
</evidence>
<name>M1BIK9_SOLTU</name>
<dbReference type="Gramene" id="PGSC0003DMT400046048">
    <property type="protein sequence ID" value="PGSC0003DMT400046048"/>
    <property type="gene ID" value="PGSC0003DMG400017867"/>
</dbReference>
<protein>
    <submittedName>
        <fullName evidence="1">Uncharacterized protein</fullName>
    </submittedName>
</protein>
<reference evidence="1" key="2">
    <citation type="submission" date="2015-06" db="UniProtKB">
        <authorList>
            <consortium name="EnsemblPlants"/>
        </authorList>
    </citation>
    <scope>IDENTIFICATION</scope>
    <source>
        <strain evidence="1">DM1-3 516 R44</strain>
    </source>
</reference>
<dbReference type="Proteomes" id="UP000011115">
    <property type="component" value="Unassembled WGS sequence"/>
</dbReference>
<dbReference type="PaxDb" id="4113-PGSC0003DMT400046048"/>
<keyword evidence="2" id="KW-1185">Reference proteome</keyword>
<organism evidence="1 2">
    <name type="scientific">Solanum tuberosum</name>
    <name type="common">Potato</name>
    <dbReference type="NCBI Taxonomy" id="4113"/>
    <lineage>
        <taxon>Eukaryota</taxon>
        <taxon>Viridiplantae</taxon>
        <taxon>Streptophyta</taxon>
        <taxon>Embryophyta</taxon>
        <taxon>Tracheophyta</taxon>
        <taxon>Spermatophyta</taxon>
        <taxon>Magnoliopsida</taxon>
        <taxon>eudicotyledons</taxon>
        <taxon>Gunneridae</taxon>
        <taxon>Pentapetalae</taxon>
        <taxon>asterids</taxon>
        <taxon>lamiids</taxon>
        <taxon>Solanales</taxon>
        <taxon>Solanaceae</taxon>
        <taxon>Solanoideae</taxon>
        <taxon>Solaneae</taxon>
        <taxon>Solanum</taxon>
    </lineage>
</organism>
<evidence type="ECO:0000313" key="2">
    <source>
        <dbReference type="Proteomes" id="UP000011115"/>
    </source>
</evidence>